<dbReference type="InterPro" id="IPR036517">
    <property type="entry name" value="FF_domain_sf"/>
</dbReference>
<dbReference type="Gene3D" id="1.25.40.10">
    <property type="entry name" value="Tetratricopeptide repeat domain"/>
    <property type="match status" value="1"/>
</dbReference>
<dbReference type="PANTHER" id="PTHR15377">
    <property type="entry name" value="TRANSCRIPTION ELONGATION REGULATOR 1"/>
    <property type="match status" value="1"/>
</dbReference>
<reference evidence="5 6" key="1">
    <citation type="journal article" date="2020" name="bioRxiv">
        <title>Sequence and annotation of 42 cannabis genomes reveals extensive copy number variation in cannabinoid synthesis and pathogen resistance genes.</title>
        <authorList>
            <person name="Mckernan K.J."/>
            <person name="Helbert Y."/>
            <person name="Kane L.T."/>
            <person name="Ebling H."/>
            <person name="Zhang L."/>
            <person name="Liu B."/>
            <person name="Eaton Z."/>
            <person name="Mclaughlin S."/>
            <person name="Kingan S."/>
            <person name="Baybayan P."/>
            <person name="Concepcion G."/>
            <person name="Jordan M."/>
            <person name="Riva A."/>
            <person name="Barbazuk W."/>
            <person name="Harkins T."/>
        </authorList>
    </citation>
    <scope>NUCLEOTIDE SEQUENCE [LARGE SCALE GENOMIC DNA]</scope>
    <source>
        <strain evidence="6">cv. Jamaican Lion 4</strain>
        <tissue evidence="5">Leaf</tissue>
    </source>
</reference>
<feature type="repeat" description="TPR" evidence="2">
    <location>
        <begin position="143"/>
        <end position="176"/>
    </location>
</feature>
<accession>A0A7J6DNN6</accession>
<dbReference type="InterPro" id="IPR045148">
    <property type="entry name" value="TCRG1-like"/>
</dbReference>
<gene>
    <name evidence="5" type="ORF">G4B88_021471</name>
</gene>
<dbReference type="Pfam" id="PF01846">
    <property type="entry name" value="FF"/>
    <property type="match status" value="1"/>
</dbReference>
<dbReference type="SUPFAM" id="SSF81698">
    <property type="entry name" value="FF domain"/>
    <property type="match status" value="1"/>
</dbReference>
<evidence type="ECO:0000256" key="1">
    <source>
        <dbReference type="ARBA" id="ARBA00022737"/>
    </source>
</evidence>
<feature type="domain" description="FF" evidence="4">
    <location>
        <begin position="202"/>
        <end position="237"/>
    </location>
</feature>
<dbReference type="InterPro" id="IPR011990">
    <property type="entry name" value="TPR-like_helical_dom_sf"/>
</dbReference>
<keyword evidence="1" id="KW-0677">Repeat</keyword>
<evidence type="ECO:0000313" key="6">
    <source>
        <dbReference type="Proteomes" id="UP000583929"/>
    </source>
</evidence>
<evidence type="ECO:0000256" key="2">
    <source>
        <dbReference type="PROSITE-ProRule" id="PRU00339"/>
    </source>
</evidence>
<dbReference type="EMBL" id="JAATIQ010000781">
    <property type="protein sequence ID" value="KAF4347703.1"/>
    <property type="molecule type" value="Genomic_DNA"/>
</dbReference>
<dbReference type="SUPFAM" id="SSF48452">
    <property type="entry name" value="TPR-like"/>
    <property type="match status" value="1"/>
</dbReference>
<evidence type="ECO:0000259" key="4">
    <source>
        <dbReference type="Pfam" id="PF01846"/>
    </source>
</evidence>
<sequence length="287" mass="33029">MAMVSAPEADAEEAEEAAPSVSTSRQPLSQMGFSGFPRLLDLVDRYLKCIDRIYAFKESNNVEYAVYFFLAKAISVLHQVVLRAPVTPDAYHTLGLAHDALGDKKRAFGFYLLAAYLIVEERGDIDQANYCHSKEITADPKDIQLRLHCASLYLELKDYKRAAESYDQIHQLSPEIIEAWKTSAKNYRKNGASRFQTRLRDVAPFSKWDKKLSKIVFDPRFKAIPSYSTRRSLFEHFAKTRVEEERKEKRDAQKAAIEGFKQLLDEALEEVWEVEIVFPVWCWCVNS</sequence>
<dbReference type="InterPro" id="IPR019734">
    <property type="entry name" value="TPR_rpt"/>
</dbReference>
<dbReference type="GO" id="GO:0005634">
    <property type="term" value="C:nucleus"/>
    <property type="evidence" value="ECO:0007669"/>
    <property type="project" value="TreeGrafter"/>
</dbReference>
<dbReference type="PANTHER" id="PTHR15377:SF3">
    <property type="entry name" value="WW DOMAIN-CONTAINING PROTEIN"/>
    <property type="match status" value="1"/>
</dbReference>
<keyword evidence="6" id="KW-1185">Reference proteome</keyword>
<dbReference type="GO" id="GO:0070063">
    <property type="term" value="F:RNA polymerase binding"/>
    <property type="evidence" value="ECO:0007669"/>
    <property type="project" value="InterPro"/>
</dbReference>
<name>A0A7J6DNN6_CANSA</name>
<protein>
    <recommendedName>
        <fullName evidence="4">FF domain-containing protein</fullName>
    </recommendedName>
</protein>
<evidence type="ECO:0000256" key="3">
    <source>
        <dbReference type="SAM" id="MobiDB-lite"/>
    </source>
</evidence>
<proteinExistence type="predicted"/>
<comment type="caution">
    <text evidence="5">The sequence shown here is derived from an EMBL/GenBank/DDBJ whole genome shotgun (WGS) entry which is preliminary data.</text>
</comment>
<organism evidence="5 6">
    <name type="scientific">Cannabis sativa</name>
    <name type="common">Hemp</name>
    <name type="synonym">Marijuana</name>
    <dbReference type="NCBI Taxonomy" id="3483"/>
    <lineage>
        <taxon>Eukaryota</taxon>
        <taxon>Viridiplantae</taxon>
        <taxon>Streptophyta</taxon>
        <taxon>Embryophyta</taxon>
        <taxon>Tracheophyta</taxon>
        <taxon>Spermatophyta</taxon>
        <taxon>Magnoliopsida</taxon>
        <taxon>eudicotyledons</taxon>
        <taxon>Gunneridae</taxon>
        <taxon>Pentapetalae</taxon>
        <taxon>rosids</taxon>
        <taxon>fabids</taxon>
        <taxon>Rosales</taxon>
        <taxon>Cannabaceae</taxon>
        <taxon>Cannabis</taxon>
    </lineage>
</organism>
<keyword evidence="2" id="KW-0802">TPR repeat</keyword>
<dbReference type="InterPro" id="IPR002713">
    <property type="entry name" value="FF_domain"/>
</dbReference>
<dbReference type="GO" id="GO:0003712">
    <property type="term" value="F:transcription coregulator activity"/>
    <property type="evidence" value="ECO:0007669"/>
    <property type="project" value="TreeGrafter"/>
</dbReference>
<feature type="region of interest" description="Disordered" evidence="3">
    <location>
        <begin position="1"/>
        <end position="26"/>
    </location>
</feature>
<evidence type="ECO:0000313" key="5">
    <source>
        <dbReference type="EMBL" id="KAF4347703.1"/>
    </source>
</evidence>
<dbReference type="AlphaFoldDB" id="A0A7J6DNN6"/>
<dbReference type="PROSITE" id="PS50005">
    <property type="entry name" value="TPR"/>
    <property type="match status" value="1"/>
</dbReference>
<dbReference type="Gene3D" id="1.10.10.440">
    <property type="entry name" value="FF domain"/>
    <property type="match status" value="1"/>
</dbReference>
<dbReference type="Proteomes" id="UP000583929">
    <property type="component" value="Unassembled WGS sequence"/>
</dbReference>